<dbReference type="RefSeq" id="WP_154563985.1">
    <property type="nucleotide sequence ID" value="NZ_JAMXWG010000016.1"/>
</dbReference>
<protein>
    <recommendedName>
        <fullName evidence="4">Surface antigen</fullName>
    </recommendedName>
</protein>
<gene>
    <name evidence="2" type="ORF">FSO04_26200</name>
</gene>
<evidence type="ECO:0000313" key="3">
    <source>
        <dbReference type="Proteomes" id="UP000463700"/>
    </source>
</evidence>
<evidence type="ECO:0008006" key="4">
    <source>
        <dbReference type="Google" id="ProtNLM"/>
    </source>
</evidence>
<evidence type="ECO:0000313" key="2">
    <source>
        <dbReference type="EMBL" id="KAE8756938.1"/>
    </source>
</evidence>
<feature type="chain" id="PRO_5026746331" description="Surface antigen" evidence="1">
    <location>
        <begin position="23"/>
        <end position="192"/>
    </location>
</feature>
<dbReference type="EMBL" id="VOSW01000054">
    <property type="protein sequence ID" value="KAE8756938.1"/>
    <property type="molecule type" value="Genomic_DNA"/>
</dbReference>
<sequence>MDKILGFGALLVYVSFSAPAFAQAYDGLPIQANSTNCRAVAGQANIDGSMQQIIGRACLQSDGTWQFEQSSDGSVLWYPVAAYPYPDPWWWGPPIFIGAGVSFIFVDRFHHFHHFHHFSHFHQLDHNHFGKPVGAGLHRGPFPGGGMRGFGGVQASGGMRGFGGMQASSGMRGFGGMQASSGMRGFGGMRRR</sequence>
<proteinExistence type="predicted"/>
<organism evidence="2 3">
    <name type="scientific">Paraburkholderia madseniana</name>
    <dbReference type="NCBI Taxonomy" id="2599607"/>
    <lineage>
        <taxon>Bacteria</taxon>
        <taxon>Pseudomonadati</taxon>
        <taxon>Pseudomonadota</taxon>
        <taxon>Betaproteobacteria</taxon>
        <taxon>Burkholderiales</taxon>
        <taxon>Burkholderiaceae</taxon>
        <taxon>Paraburkholderia</taxon>
    </lineage>
</organism>
<dbReference type="OrthoDB" id="6170015at2"/>
<evidence type="ECO:0000256" key="1">
    <source>
        <dbReference type="SAM" id="SignalP"/>
    </source>
</evidence>
<dbReference type="Proteomes" id="UP000463700">
    <property type="component" value="Unassembled WGS sequence"/>
</dbReference>
<comment type="caution">
    <text evidence="2">The sequence shown here is derived from an EMBL/GenBank/DDBJ whole genome shotgun (WGS) entry which is preliminary data.</text>
</comment>
<feature type="signal peptide" evidence="1">
    <location>
        <begin position="1"/>
        <end position="22"/>
    </location>
</feature>
<accession>A0A6N6WAM9</accession>
<name>A0A6N6WAM9_9BURK</name>
<reference evidence="2 3" key="1">
    <citation type="journal article" date="2020" name="Int. J. Syst. Evol. Microbiol.">
        <title>Paraburkholderia madseniana sp. nov., a phenolic acid-degrading bacterium isolated from acidic forest soil.</title>
        <authorList>
            <person name="Wilhelm R.C."/>
            <person name="Murphy S.J.L."/>
            <person name="Feriancek N.M."/>
            <person name="Karasz D.C."/>
            <person name="DeRito C.M."/>
            <person name="Newman J.D."/>
            <person name="Buckley D.H."/>
        </authorList>
    </citation>
    <scope>NUCLEOTIDE SEQUENCE [LARGE SCALE GENOMIC DNA]</scope>
    <source>
        <strain evidence="2 3">RP11</strain>
    </source>
</reference>
<keyword evidence="1" id="KW-0732">Signal</keyword>
<dbReference type="AlphaFoldDB" id="A0A6N6WAM9"/>